<evidence type="ECO:0000313" key="2">
    <source>
        <dbReference type="EMBL" id="CAK9065762.1"/>
    </source>
</evidence>
<accession>A0ABP0NSL7</accession>
<name>A0ABP0NSL7_9DINO</name>
<feature type="compositionally biased region" description="Low complexity" evidence="1">
    <location>
        <begin position="1"/>
        <end position="17"/>
    </location>
</feature>
<gene>
    <name evidence="2" type="ORF">SCF082_LOCUS33596</name>
</gene>
<protein>
    <submittedName>
        <fullName evidence="2">40S ribosomal protein S6</fullName>
    </submittedName>
</protein>
<dbReference type="EMBL" id="CAXAMM010030001">
    <property type="protein sequence ID" value="CAK9065762.1"/>
    <property type="molecule type" value="Genomic_DNA"/>
</dbReference>
<organism evidence="2 3">
    <name type="scientific">Durusdinium trenchii</name>
    <dbReference type="NCBI Taxonomy" id="1381693"/>
    <lineage>
        <taxon>Eukaryota</taxon>
        <taxon>Sar</taxon>
        <taxon>Alveolata</taxon>
        <taxon>Dinophyceae</taxon>
        <taxon>Suessiales</taxon>
        <taxon>Symbiodiniaceae</taxon>
        <taxon>Durusdinium</taxon>
    </lineage>
</organism>
<feature type="region of interest" description="Disordered" evidence="1">
    <location>
        <begin position="1"/>
        <end position="36"/>
    </location>
</feature>
<sequence length="65" mass="7022">TPSSCQRRPSSPSCGPRRCSRSRSAVENGVVGGTGLSAPCSKRSRWFSSRRTTPPPSKTWNCVLI</sequence>
<evidence type="ECO:0000313" key="3">
    <source>
        <dbReference type="Proteomes" id="UP001642464"/>
    </source>
</evidence>
<feature type="non-terminal residue" evidence="2">
    <location>
        <position position="1"/>
    </location>
</feature>
<evidence type="ECO:0000256" key="1">
    <source>
        <dbReference type="SAM" id="MobiDB-lite"/>
    </source>
</evidence>
<keyword evidence="2" id="KW-0687">Ribonucleoprotein</keyword>
<proteinExistence type="predicted"/>
<reference evidence="2 3" key="1">
    <citation type="submission" date="2024-02" db="EMBL/GenBank/DDBJ databases">
        <authorList>
            <person name="Chen Y."/>
            <person name="Shah S."/>
            <person name="Dougan E. K."/>
            <person name="Thang M."/>
            <person name="Chan C."/>
        </authorList>
    </citation>
    <scope>NUCLEOTIDE SEQUENCE [LARGE SCALE GENOMIC DNA]</scope>
</reference>
<keyword evidence="3" id="KW-1185">Reference proteome</keyword>
<feature type="non-terminal residue" evidence="2">
    <location>
        <position position="65"/>
    </location>
</feature>
<comment type="caution">
    <text evidence="2">The sequence shown here is derived from an EMBL/GenBank/DDBJ whole genome shotgun (WGS) entry which is preliminary data.</text>
</comment>
<keyword evidence="2" id="KW-0689">Ribosomal protein</keyword>
<dbReference type="GO" id="GO:0005840">
    <property type="term" value="C:ribosome"/>
    <property type="evidence" value="ECO:0007669"/>
    <property type="project" value="UniProtKB-KW"/>
</dbReference>
<dbReference type="Proteomes" id="UP001642464">
    <property type="component" value="Unassembled WGS sequence"/>
</dbReference>